<reference evidence="1 2" key="1">
    <citation type="submission" date="2019-09" db="EMBL/GenBank/DDBJ databases">
        <title>Isolation and identification of active actinomycetes.</title>
        <authorList>
            <person name="Yu Z."/>
            <person name="Han C."/>
            <person name="Yu B."/>
        </authorList>
    </citation>
    <scope>NUCLEOTIDE SEQUENCE [LARGE SCALE GENOMIC DNA]</scope>
    <source>
        <strain evidence="1 2">NEAU-H2</strain>
    </source>
</reference>
<accession>A0A7J5D4W7</accession>
<proteinExistence type="predicted"/>
<keyword evidence="2" id="KW-1185">Reference proteome</keyword>
<gene>
    <name evidence="1" type="ORF">F8144_37060</name>
</gene>
<dbReference type="EMBL" id="WBKG01000044">
    <property type="protein sequence ID" value="KAB1979155.1"/>
    <property type="molecule type" value="Genomic_DNA"/>
</dbReference>
<evidence type="ECO:0000313" key="2">
    <source>
        <dbReference type="Proteomes" id="UP000442990"/>
    </source>
</evidence>
<organism evidence="1 2">
    <name type="scientific">Streptomyces triticiradicis</name>
    <dbReference type="NCBI Taxonomy" id="2651189"/>
    <lineage>
        <taxon>Bacteria</taxon>
        <taxon>Bacillati</taxon>
        <taxon>Actinomycetota</taxon>
        <taxon>Actinomycetes</taxon>
        <taxon>Kitasatosporales</taxon>
        <taxon>Streptomycetaceae</taxon>
        <taxon>Streptomyces</taxon>
    </lineage>
</organism>
<name>A0A7J5D4W7_9ACTN</name>
<dbReference type="Proteomes" id="UP000442990">
    <property type="component" value="Unassembled WGS sequence"/>
</dbReference>
<evidence type="ECO:0000313" key="1">
    <source>
        <dbReference type="EMBL" id="KAB1979155.1"/>
    </source>
</evidence>
<comment type="caution">
    <text evidence="1">The sequence shown here is derived from an EMBL/GenBank/DDBJ whole genome shotgun (WGS) entry which is preliminary data.</text>
</comment>
<dbReference type="AlphaFoldDB" id="A0A7J5D4W7"/>
<protein>
    <submittedName>
        <fullName evidence="1">Uncharacterized protein</fullName>
    </submittedName>
</protein>
<dbReference type="RefSeq" id="WP_151473817.1">
    <property type="nucleotide sequence ID" value="NZ_WBKG01000044.1"/>
</dbReference>
<sequence length="145" mass="15616">MTGQTGGGPEQVPSLFGSTEQRRSAVRKRFGAVAVLVILACTGCSENEPADPYAADTEPFVALPKTIEFRKWLDGHGEPWKGVTKVDSSAPDAATIRVNAPYDSEKGADRLVRLWGGYKGVDPSDLNVSVFDNESGHIYVNYVAD</sequence>